<dbReference type="InterPro" id="IPR009003">
    <property type="entry name" value="Peptidase_S1_PA"/>
</dbReference>
<accession>A0A4U1JDA5</accession>
<dbReference type="OrthoDB" id="3307525at2"/>
<dbReference type="Pfam" id="PF13365">
    <property type="entry name" value="Trypsin_2"/>
    <property type="match status" value="1"/>
</dbReference>
<dbReference type="RefSeq" id="WP_136929893.1">
    <property type="nucleotide sequence ID" value="NZ_SSMQ01000014.1"/>
</dbReference>
<evidence type="ECO:0000256" key="1">
    <source>
        <dbReference type="ARBA" id="ARBA00022670"/>
    </source>
</evidence>
<reference evidence="3 4" key="1">
    <citation type="submission" date="2019-04" db="EMBL/GenBank/DDBJ databases">
        <authorList>
            <person name="Li Y."/>
            <person name="Wang J."/>
        </authorList>
    </citation>
    <scope>NUCLEOTIDE SEQUENCE [LARGE SCALE GENOMIC DNA]</scope>
    <source>
        <strain evidence="3 4">DSM 14668</strain>
    </source>
</reference>
<dbReference type="PANTHER" id="PTHR43343">
    <property type="entry name" value="PEPTIDASE S12"/>
    <property type="match status" value="1"/>
</dbReference>
<gene>
    <name evidence="3" type="ORF">E8A74_16090</name>
</gene>
<evidence type="ECO:0000313" key="3">
    <source>
        <dbReference type="EMBL" id="TKD08433.1"/>
    </source>
</evidence>
<dbReference type="Gene3D" id="2.40.10.120">
    <property type="match status" value="1"/>
</dbReference>
<dbReference type="PANTHER" id="PTHR43343:SF3">
    <property type="entry name" value="PROTEASE DO-LIKE 8, CHLOROPLASTIC"/>
    <property type="match status" value="1"/>
</dbReference>
<evidence type="ECO:0000313" key="4">
    <source>
        <dbReference type="Proteomes" id="UP000309215"/>
    </source>
</evidence>
<keyword evidence="4" id="KW-1185">Reference proteome</keyword>
<proteinExistence type="predicted"/>
<protein>
    <submittedName>
        <fullName evidence="3">Serine protease</fullName>
    </submittedName>
</protein>
<keyword evidence="1 3" id="KW-0645">Protease</keyword>
<dbReference type="GO" id="GO:0006508">
    <property type="term" value="P:proteolysis"/>
    <property type="evidence" value="ECO:0007669"/>
    <property type="project" value="UniProtKB-KW"/>
</dbReference>
<dbReference type="GO" id="GO:0008233">
    <property type="term" value="F:peptidase activity"/>
    <property type="evidence" value="ECO:0007669"/>
    <property type="project" value="UniProtKB-KW"/>
</dbReference>
<dbReference type="InterPro" id="IPR051201">
    <property type="entry name" value="Chloro_Bact_Ser_Proteases"/>
</dbReference>
<dbReference type="AlphaFoldDB" id="A0A4U1JDA5"/>
<name>A0A4U1JDA5_9BACT</name>
<organism evidence="3 4">
    <name type="scientific">Polyangium fumosum</name>
    <dbReference type="NCBI Taxonomy" id="889272"/>
    <lineage>
        <taxon>Bacteria</taxon>
        <taxon>Pseudomonadati</taxon>
        <taxon>Myxococcota</taxon>
        <taxon>Polyangia</taxon>
        <taxon>Polyangiales</taxon>
        <taxon>Polyangiaceae</taxon>
        <taxon>Polyangium</taxon>
    </lineage>
</organism>
<dbReference type="EMBL" id="SSMQ01000014">
    <property type="protein sequence ID" value="TKD08433.1"/>
    <property type="molecule type" value="Genomic_DNA"/>
</dbReference>
<dbReference type="Proteomes" id="UP000309215">
    <property type="component" value="Unassembled WGS sequence"/>
</dbReference>
<evidence type="ECO:0000256" key="2">
    <source>
        <dbReference type="ARBA" id="ARBA00022801"/>
    </source>
</evidence>
<sequence length="440" mass="48598">MNRNDLTSALVKILKGVEVIGTGFVVSQSLVATSAHVVEEAGAAPGRRVRVRFLATESKELVEALVVPEFWRASDAEDLAFLRIDVPLPAGVRPVEIGESTDIENRKLCGYGFPEGEGNGLWADVNALGRLRDEYRIQLQSQEISPGYSGGPLLDEARGKVVAMIQAIRPSDPSTGRHTATAFATRVEALRTACPELLTPAPLASAAARPDTIHIFLGEAGFDGGPGAIAVGVVLLEDPSRLTNALENAREDLLHDQALLEIPGVEDRLRRRGFRYRDDDRDVRARFVEILKGQLFEAYVCCAPRKFFGEKPEQLVFEQLLEGVLADRLRRHASRIVFIHATSGTRTKALPGVVSAMASQIGMKRQIRKDAPALREHEVSLVERAEACHWVTDYVCEIVKARVDAADPRDSREFESIRDKVRLVRRLDTNRFFSRKAPLP</sequence>
<dbReference type="SUPFAM" id="SSF50494">
    <property type="entry name" value="Trypsin-like serine proteases"/>
    <property type="match status" value="1"/>
</dbReference>
<keyword evidence="2" id="KW-0378">Hydrolase</keyword>
<comment type="caution">
    <text evidence="3">The sequence shown here is derived from an EMBL/GenBank/DDBJ whole genome shotgun (WGS) entry which is preliminary data.</text>
</comment>